<reference evidence="2" key="1">
    <citation type="submission" date="2022-11" db="UniProtKB">
        <authorList>
            <consortium name="WormBaseParasite"/>
        </authorList>
    </citation>
    <scope>IDENTIFICATION</scope>
</reference>
<sequence length="123" mass="13738">MNNYNNPFFLAICAHKSLLTNAYIYHRTLMHLKENKNEELIKIEENPPKPPPLLPIFDNLNDLSKHPILQLLAADAYFSSASPQKTSPVICPSSSSSLCSSSASSACSSTTFNRFFPPKFNNF</sequence>
<evidence type="ECO:0000313" key="1">
    <source>
        <dbReference type="Proteomes" id="UP000887563"/>
    </source>
</evidence>
<dbReference type="WBParaSite" id="Minc3s09792g43545">
    <property type="protein sequence ID" value="Minc3s09792g43545"/>
    <property type="gene ID" value="Minc3s09792g43545"/>
</dbReference>
<accession>A0A914NU12</accession>
<dbReference type="AlphaFoldDB" id="A0A914NU12"/>
<keyword evidence="1" id="KW-1185">Reference proteome</keyword>
<name>A0A914NU12_MELIC</name>
<protein>
    <submittedName>
        <fullName evidence="2">Uncharacterized protein</fullName>
    </submittedName>
</protein>
<organism evidence="1 2">
    <name type="scientific">Meloidogyne incognita</name>
    <name type="common">Southern root-knot nematode worm</name>
    <name type="synonym">Oxyuris incognita</name>
    <dbReference type="NCBI Taxonomy" id="6306"/>
    <lineage>
        <taxon>Eukaryota</taxon>
        <taxon>Metazoa</taxon>
        <taxon>Ecdysozoa</taxon>
        <taxon>Nematoda</taxon>
        <taxon>Chromadorea</taxon>
        <taxon>Rhabditida</taxon>
        <taxon>Tylenchina</taxon>
        <taxon>Tylenchomorpha</taxon>
        <taxon>Tylenchoidea</taxon>
        <taxon>Meloidogynidae</taxon>
        <taxon>Meloidogyninae</taxon>
        <taxon>Meloidogyne</taxon>
        <taxon>Meloidogyne incognita group</taxon>
    </lineage>
</organism>
<evidence type="ECO:0000313" key="2">
    <source>
        <dbReference type="WBParaSite" id="Minc3s09792g43545"/>
    </source>
</evidence>
<proteinExistence type="predicted"/>
<dbReference type="Proteomes" id="UP000887563">
    <property type="component" value="Unplaced"/>
</dbReference>